<evidence type="ECO:0000313" key="3">
    <source>
        <dbReference type="EMBL" id="MFC3969410.1"/>
    </source>
</evidence>
<feature type="transmembrane region" description="Helical" evidence="1">
    <location>
        <begin position="45"/>
        <end position="71"/>
    </location>
</feature>
<name>A0ABV8EB53_9HYPH</name>
<reference evidence="4" key="1">
    <citation type="journal article" date="2019" name="Int. J. Syst. Evol. Microbiol.">
        <title>The Global Catalogue of Microorganisms (GCM) 10K type strain sequencing project: providing services to taxonomists for standard genome sequencing and annotation.</title>
        <authorList>
            <consortium name="The Broad Institute Genomics Platform"/>
            <consortium name="The Broad Institute Genome Sequencing Center for Infectious Disease"/>
            <person name="Wu L."/>
            <person name="Ma J."/>
        </authorList>
    </citation>
    <scope>NUCLEOTIDE SEQUENCE [LARGE SCALE GENOMIC DNA]</scope>
    <source>
        <strain evidence="4">TBRC 5781</strain>
    </source>
</reference>
<evidence type="ECO:0000256" key="1">
    <source>
        <dbReference type="SAM" id="Phobius"/>
    </source>
</evidence>
<dbReference type="InterPro" id="IPR029787">
    <property type="entry name" value="Nucleotide_cyclase"/>
</dbReference>
<keyword evidence="1" id="KW-1133">Transmembrane helix</keyword>
<comment type="caution">
    <text evidence="3">The sequence shown here is derived from an EMBL/GenBank/DDBJ whole genome shotgun (WGS) entry which is preliminary data.</text>
</comment>
<dbReference type="InterPro" id="IPR050697">
    <property type="entry name" value="Adenylyl/Guanylyl_Cyclase_3/4"/>
</dbReference>
<dbReference type="Gene3D" id="3.30.70.1230">
    <property type="entry name" value="Nucleotide cyclase"/>
    <property type="match status" value="1"/>
</dbReference>
<dbReference type="PANTHER" id="PTHR43081:SF1">
    <property type="entry name" value="ADENYLATE CYCLASE, TERMINAL-DIFFERENTIATION SPECIFIC"/>
    <property type="match status" value="1"/>
</dbReference>
<feature type="domain" description="Guanylate cyclase" evidence="2">
    <location>
        <begin position="134"/>
        <end position="263"/>
    </location>
</feature>
<feature type="transmembrane region" description="Helical" evidence="1">
    <location>
        <begin position="12"/>
        <end position="33"/>
    </location>
</feature>
<organism evidence="3 4">
    <name type="scientific">Rhizobium lemnae</name>
    <dbReference type="NCBI Taxonomy" id="1214924"/>
    <lineage>
        <taxon>Bacteria</taxon>
        <taxon>Pseudomonadati</taxon>
        <taxon>Pseudomonadota</taxon>
        <taxon>Alphaproteobacteria</taxon>
        <taxon>Hyphomicrobiales</taxon>
        <taxon>Rhizobiaceae</taxon>
        <taxon>Rhizobium/Agrobacterium group</taxon>
        <taxon>Rhizobium</taxon>
    </lineage>
</organism>
<keyword evidence="3" id="KW-0456">Lyase</keyword>
<gene>
    <name evidence="3" type="ORF">ACFOVS_14935</name>
</gene>
<keyword evidence="1" id="KW-0812">Transmembrane</keyword>
<dbReference type="SUPFAM" id="SSF55073">
    <property type="entry name" value="Nucleotide cyclase"/>
    <property type="match status" value="1"/>
</dbReference>
<dbReference type="Proteomes" id="UP001595697">
    <property type="component" value="Unassembled WGS sequence"/>
</dbReference>
<evidence type="ECO:0000313" key="4">
    <source>
        <dbReference type="Proteomes" id="UP001595697"/>
    </source>
</evidence>
<dbReference type="CDD" id="cd07302">
    <property type="entry name" value="CHD"/>
    <property type="match status" value="1"/>
</dbReference>
<feature type="transmembrane region" description="Helical" evidence="1">
    <location>
        <begin position="91"/>
        <end position="108"/>
    </location>
</feature>
<dbReference type="PANTHER" id="PTHR43081">
    <property type="entry name" value="ADENYLATE CYCLASE, TERMINAL-DIFFERENTIATION SPECIFIC-RELATED"/>
    <property type="match status" value="1"/>
</dbReference>
<dbReference type="RefSeq" id="WP_247260658.1">
    <property type="nucleotide sequence ID" value="NZ_JALJQZ010000011.1"/>
</dbReference>
<sequence>MVLFMESEAYYIGAIYALACSLPLILFEVGRLLPNFHERIQKLPTPGYIAGSLISYVVLSCSGFALAGTLLKLSGLIQSDWRDVLIQRPATFLYTLSFFFAGITLLRIRQLLGREVFSSLVTGRYRKPLREERVFLFIDVIGSTSYARQFGDLRAQEFLGEIFASFAAHVRAHDGEIDDYVGDCAIITWRMKIGVDRARCVVCLCAILEELECNKDWWIQQFGRVPKICAALHGGVVVTAAIGLFHQKITYFGDVVNTTARIEGLCKTLEEPVLISAELLARLNLPDNVTADSCGAHTVKGHDAPLTVFALRQVPG</sequence>
<dbReference type="Pfam" id="PF00211">
    <property type="entry name" value="Guanylate_cyc"/>
    <property type="match status" value="1"/>
</dbReference>
<proteinExistence type="predicted"/>
<keyword evidence="1" id="KW-0472">Membrane</keyword>
<dbReference type="EC" id="4.6.1.-" evidence="3"/>
<evidence type="ECO:0000259" key="2">
    <source>
        <dbReference type="PROSITE" id="PS50125"/>
    </source>
</evidence>
<dbReference type="PROSITE" id="PS50125">
    <property type="entry name" value="GUANYLATE_CYCLASE_2"/>
    <property type="match status" value="1"/>
</dbReference>
<keyword evidence="4" id="KW-1185">Reference proteome</keyword>
<accession>A0ABV8EB53</accession>
<protein>
    <submittedName>
        <fullName evidence="3">Adenylate/guanylate cyclase domain-containing protein</fullName>
        <ecNumber evidence="3">4.6.1.-</ecNumber>
    </submittedName>
</protein>
<dbReference type="GO" id="GO:0016829">
    <property type="term" value="F:lyase activity"/>
    <property type="evidence" value="ECO:0007669"/>
    <property type="project" value="UniProtKB-KW"/>
</dbReference>
<dbReference type="InterPro" id="IPR001054">
    <property type="entry name" value="A/G_cyclase"/>
</dbReference>
<dbReference type="EMBL" id="JBHSBD010000062">
    <property type="protein sequence ID" value="MFC3969410.1"/>
    <property type="molecule type" value="Genomic_DNA"/>
</dbReference>